<dbReference type="Proteomes" id="UP000515465">
    <property type="component" value="Chromosome"/>
</dbReference>
<dbReference type="Pfam" id="PF11300">
    <property type="entry name" value="DUF3102"/>
    <property type="match status" value="1"/>
</dbReference>
<evidence type="ECO:0000313" key="2">
    <source>
        <dbReference type="Proteomes" id="UP000515465"/>
    </source>
</evidence>
<proteinExistence type="predicted"/>
<dbReference type="RefSeq" id="WP_183465266.1">
    <property type="nucleotide sequence ID" value="NZ_CP050296.1"/>
</dbReference>
<protein>
    <submittedName>
        <fullName evidence="1">DUF3102 domain-containing protein</fullName>
    </submittedName>
</protein>
<organism evidence="1 2">
    <name type="scientific">Mesorhizobium huakuii</name>
    <dbReference type="NCBI Taxonomy" id="28104"/>
    <lineage>
        <taxon>Bacteria</taxon>
        <taxon>Pseudomonadati</taxon>
        <taxon>Pseudomonadota</taxon>
        <taxon>Alphaproteobacteria</taxon>
        <taxon>Hyphomicrobiales</taxon>
        <taxon>Phyllobacteriaceae</taxon>
        <taxon>Mesorhizobium</taxon>
    </lineage>
</organism>
<dbReference type="AlphaFoldDB" id="A0A7G6T3X6"/>
<dbReference type="EMBL" id="CP050296">
    <property type="protein sequence ID" value="QND61458.1"/>
    <property type="molecule type" value="Genomic_DNA"/>
</dbReference>
<evidence type="ECO:0000313" key="1">
    <source>
        <dbReference type="EMBL" id="QND61458.1"/>
    </source>
</evidence>
<accession>A0A7G6T3X6</accession>
<sequence length="70" mass="7589">MSDGQKLAIGRWLLHNKASLPHGHFGPWLDKQEGLSRSMASQCMRLATGWRHDASQAGSSTGPVPHLGRA</sequence>
<gene>
    <name evidence="1" type="ORF">HB778_30010</name>
</gene>
<reference evidence="2" key="1">
    <citation type="journal article" date="2020" name="Mol. Plant Microbe">
        <title>Rhizobial microsymbionts of the narrowly endemic Oxytropis species growing in Kamchatka are characterized by significant genetic diversity and possess a set of genes that are associated with T3SS and T6SS secretion systems and can affect the development of symbiosis.</title>
        <authorList>
            <person name="Safronova V."/>
            <person name="Guro P."/>
            <person name="Sazanova A."/>
            <person name="Kuznetsova I."/>
            <person name="Belimov A."/>
            <person name="Yakubov V."/>
            <person name="Chirak E."/>
            <person name="Afonin A."/>
            <person name="Gogolev Y."/>
            <person name="Andronov E."/>
            <person name="Tikhonovich I."/>
        </authorList>
    </citation>
    <scope>NUCLEOTIDE SEQUENCE [LARGE SCALE GENOMIC DNA]</scope>
    <source>
        <strain evidence="2">583</strain>
    </source>
</reference>
<dbReference type="InterPro" id="IPR021451">
    <property type="entry name" value="DUF3102"/>
</dbReference>
<name>A0A7G6T3X6_9HYPH</name>